<dbReference type="InterPro" id="IPR038488">
    <property type="entry name" value="Integrase_DNA-bd_sf"/>
</dbReference>
<name>A0A9X2WPD8_9GAMM</name>
<dbReference type="InterPro" id="IPR011010">
    <property type="entry name" value="DNA_brk_join_enz"/>
</dbReference>
<evidence type="ECO:0000256" key="2">
    <source>
        <dbReference type="ARBA" id="ARBA00022908"/>
    </source>
</evidence>
<keyword evidence="3 5" id="KW-0238">DNA-binding</keyword>
<gene>
    <name evidence="8" type="ORF">NE535_15345</name>
</gene>
<dbReference type="InterPro" id="IPR025166">
    <property type="entry name" value="Integrase_DNA_bind_dom"/>
</dbReference>
<organism evidence="8 9">
    <name type="scientific">Shewanella holmiensis</name>
    <dbReference type="NCBI Taxonomy" id="2952222"/>
    <lineage>
        <taxon>Bacteria</taxon>
        <taxon>Pseudomonadati</taxon>
        <taxon>Pseudomonadota</taxon>
        <taxon>Gammaproteobacteria</taxon>
        <taxon>Alteromonadales</taxon>
        <taxon>Shewanellaceae</taxon>
        <taxon>Shewanella</taxon>
    </lineage>
</organism>
<dbReference type="PANTHER" id="PTHR30629">
    <property type="entry name" value="PROPHAGE INTEGRASE"/>
    <property type="match status" value="1"/>
</dbReference>
<keyword evidence="2" id="KW-0229">DNA integration</keyword>
<dbReference type="InterPro" id="IPR050808">
    <property type="entry name" value="Phage_Integrase"/>
</dbReference>
<keyword evidence="9" id="KW-1185">Reference proteome</keyword>
<dbReference type="Pfam" id="PF00589">
    <property type="entry name" value="Phage_integrase"/>
    <property type="match status" value="1"/>
</dbReference>
<evidence type="ECO:0000256" key="1">
    <source>
        <dbReference type="ARBA" id="ARBA00008857"/>
    </source>
</evidence>
<dbReference type="GO" id="GO:0015074">
    <property type="term" value="P:DNA integration"/>
    <property type="evidence" value="ECO:0007669"/>
    <property type="project" value="UniProtKB-KW"/>
</dbReference>
<dbReference type="EMBL" id="JAMTCD010000024">
    <property type="protein sequence ID" value="MCT7943146.1"/>
    <property type="molecule type" value="Genomic_DNA"/>
</dbReference>
<feature type="domain" description="Core-binding (CB)" evidence="7">
    <location>
        <begin position="105"/>
        <end position="186"/>
    </location>
</feature>
<evidence type="ECO:0000256" key="4">
    <source>
        <dbReference type="ARBA" id="ARBA00023172"/>
    </source>
</evidence>
<dbReference type="Pfam" id="PF22022">
    <property type="entry name" value="Phage_int_M"/>
    <property type="match status" value="1"/>
</dbReference>
<proteinExistence type="inferred from homology"/>
<dbReference type="CDD" id="cd00801">
    <property type="entry name" value="INT_P4_C"/>
    <property type="match status" value="1"/>
</dbReference>
<dbReference type="NCBIfam" id="NF007246">
    <property type="entry name" value="PRK09692.1"/>
    <property type="match status" value="1"/>
</dbReference>
<keyword evidence="4" id="KW-0233">DNA recombination</keyword>
<dbReference type="InterPro" id="IPR013762">
    <property type="entry name" value="Integrase-like_cat_sf"/>
</dbReference>
<dbReference type="InterPro" id="IPR010998">
    <property type="entry name" value="Integrase_recombinase_N"/>
</dbReference>
<evidence type="ECO:0000259" key="6">
    <source>
        <dbReference type="PROSITE" id="PS51898"/>
    </source>
</evidence>
<dbReference type="Pfam" id="PF13356">
    <property type="entry name" value="Arm-DNA-bind_3"/>
    <property type="match status" value="1"/>
</dbReference>
<dbReference type="Gene3D" id="1.10.443.10">
    <property type="entry name" value="Intergrase catalytic core"/>
    <property type="match status" value="1"/>
</dbReference>
<evidence type="ECO:0000313" key="8">
    <source>
        <dbReference type="EMBL" id="MCT7943146.1"/>
    </source>
</evidence>
<comment type="similarity">
    <text evidence="1">Belongs to the 'phage' integrase family.</text>
</comment>
<dbReference type="Gene3D" id="1.10.150.130">
    <property type="match status" value="1"/>
</dbReference>
<evidence type="ECO:0000256" key="5">
    <source>
        <dbReference type="PROSITE-ProRule" id="PRU01248"/>
    </source>
</evidence>
<comment type="caution">
    <text evidence="8">The sequence shown here is derived from an EMBL/GenBank/DDBJ whole genome shotgun (WGS) entry which is preliminary data.</text>
</comment>
<dbReference type="InterPro" id="IPR044068">
    <property type="entry name" value="CB"/>
</dbReference>
<dbReference type="PROSITE" id="PS51898">
    <property type="entry name" value="TYR_RECOMBINASE"/>
    <property type="match status" value="1"/>
</dbReference>
<evidence type="ECO:0000259" key="7">
    <source>
        <dbReference type="PROSITE" id="PS51900"/>
    </source>
</evidence>
<dbReference type="InterPro" id="IPR002104">
    <property type="entry name" value="Integrase_catalytic"/>
</dbReference>
<sequence length="415" mass="46920">MARLAKPLSETEIKNAKAKDKEYNLADGAGLQLRVKPHGSKLWLLNYVNPITKKRQNLSIGAYPDISLADARKLSQEARTLVALDIDPKQHKAEQLAAKAALTEHTFEKVAIQWFETKKESITKNHADSTWRSFKLHLLPALGKTPISQMTAPMVIKILRPVEAKGSLETVKRLSQRINEVMIYAVNTGLIHANPISGIKSVFKKPRKEHLAALKPNELSELMQAIANASIKKVTRFLIEWQLHTMTRPNEAAAARWDEINFDDRLWLIPAEKMKMRRDHVIPLTDQTIALLEAIKPLTGHREYIFPADRNPKTHCNVQTANAALNRMGLKGRTTAHGLRSLASTTLNEQGFDADLIETALAHIDKNQIRSAYNRTDYLQRRRVMMSWWSEYIMDASSGNFSLANNLKHLKVVGE</sequence>
<accession>A0A9X2WPD8</accession>
<dbReference type="InterPro" id="IPR053876">
    <property type="entry name" value="Phage_int_M"/>
</dbReference>
<feature type="domain" description="Tyr recombinase" evidence="6">
    <location>
        <begin position="209"/>
        <end position="386"/>
    </location>
</feature>
<dbReference type="PANTHER" id="PTHR30629:SF6">
    <property type="entry name" value="PROPHAGE INTEGRASE INTA-RELATED"/>
    <property type="match status" value="1"/>
</dbReference>
<dbReference type="PROSITE" id="PS51900">
    <property type="entry name" value="CB"/>
    <property type="match status" value="1"/>
</dbReference>
<dbReference type="Proteomes" id="UP001155546">
    <property type="component" value="Unassembled WGS sequence"/>
</dbReference>
<evidence type="ECO:0000256" key="3">
    <source>
        <dbReference type="ARBA" id="ARBA00023125"/>
    </source>
</evidence>
<dbReference type="Gene3D" id="3.30.160.390">
    <property type="entry name" value="Integrase, DNA-binding domain"/>
    <property type="match status" value="1"/>
</dbReference>
<dbReference type="RefSeq" id="WP_261299487.1">
    <property type="nucleotide sequence ID" value="NZ_JAMTCD010000024.1"/>
</dbReference>
<protein>
    <submittedName>
        <fullName evidence="8">Integrase domain-containing protein</fullName>
    </submittedName>
</protein>
<dbReference type="GO" id="GO:0003677">
    <property type="term" value="F:DNA binding"/>
    <property type="evidence" value="ECO:0007669"/>
    <property type="project" value="UniProtKB-UniRule"/>
</dbReference>
<evidence type="ECO:0000313" key="9">
    <source>
        <dbReference type="Proteomes" id="UP001155546"/>
    </source>
</evidence>
<dbReference type="AlphaFoldDB" id="A0A9X2WPD8"/>
<dbReference type="SUPFAM" id="SSF56349">
    <property type="entry name" value="DNA breaking-rejoining enzymes"/>
    <property type="match status" value="1"/>
</dbReference>
<dbReference type="GO" id="GO:0006310">
    <property type="term" value="P:DNA recombination"/>
    <property type="evidence" value="ECO:0007669"/>
    <property type="project" value="UniProtKB-KW"/>
</dbReference>
<reference evidence="8" key="1">
    <citation type="journal article" date="2023" name="Int. J. Syst. Evol. Microbiol.">
        <title>&lt;i&gt;Shewanella septentrionalis&lt;/i&gt; sp. nov. and &lt;i&gt;Shewanella holmiensis&lt;/i&gt; sp. nov., isolated from Baltic Sea water and sediments.</title>
        <authorList>
            <person name="Martin-Rodriguez A.J."/>
            <person name="Thorell K."/>
            <person name="Joffre E."/>
            <person name="Jensie-Markopoulos S."/>
            <person name="Moore E.R.B."/>
            <person name="Sjoling A."/>
        </authorList>
    </citation>
    <scope>NUCLEOTIDE SEQUENCE</scope>
    <source>
        <strain evidence="8">SP1S2-7</strain>
    </source>
</reference>